<gene>
    <name evidence="2" type="ORF">CAL29_29500</name>
</gene>
<reference evidence="3" key="1">
    <citation type="submission" date="2017-05" db="EMBL/GenBank/DDBJ databases">
        <title>Complete and WGS of Bordetella genogroups.</title>
        <authorList>
            <person name="Spilker T."/>
            <person name="Lipuma J."/>
        </authorList>
    </citation>
    <scope>NUCLEOTIDE SEQUENCE [LARGE SCALE GENOMIC DNA]</scope>
    <source>
        <strain evidence="3">AU16122</strain>
    </source>
</reference>
<keyword evidence="2" id="KW-0808">Transferase</keyword>
<dbReference type="Gene3D" id="3.40.50.300">
    <property type="entry name" value="P-loop containing nucleotide triphosphate hydrolases"/>
    <property type="match status" value="2"/>
</dbReference>
<dbReference type="Pfam" id="PF03976">
    <property type="entry name" value="PPK2"/>
    <property type="match status" value="2"/>
</dbReference>
<dbReference type="Proteomes" id="UP000216020">
    <property type="component" value="Unassembled WGS sequence"/>
</dbReference>
<protein>
    <submittedName>
        <fullName evidence="2">Polyphosphate:AMP phosphotransferase</fullName>
    </submittedName>
</protein>
<proteinExistence type="predicted"/>
<feature type="domain" description="Polyphosphate kinase-2-related" evidence="1">
    <location>
        <begin position="11"/>
        <end position="233"/>
    </location>
</feature>
<evidence type="ECO:0000259" key="1">
    <source>
        <dbReference type="Pfam" id="PF03976"/>
    </source>
</evidence>
<name>A0A261S3R1_9BORD</name>
<dbReference type="InterPro" id="IPR022489">
    <property type="entry name" value="PolyP_AMP_Tfrase"/>
</dbReference>
<dbReference type="AlphaFoldDB" id="A0A261S3R1"/>
<keyword evidence="3" id="KW-1185">Reference proteome</keyword>
<dbReference type="OrthoDB" id="9775224at2"/>
<dbReference type="RefSeq" id="WP_094856390.1">
    <property type="nucleotide sequence ID" value="NZ_NEVM01000005.1"/>
</dbReference>
<dbReference type="PANTHER" id="PTHR34383:SF3">
    <property type="entry name" value="POLYPHOSPHATE:AMP PHOSPHOTRANSFERASE"/>
    <property type="match status" value="1"/>
</dbReference>
<accession>A0A261S3R1</accession>
<dbReference type="GO" id="GO:0006797">
    <property type="term" value="P:polyphosphate metabolic process"/>
    <property type="evidence" value="ECO:0007669"/>
    <property type="project" value="InterPro"/>
</dbReference>
<sequence>MFAEAEADPTLSREAFKKEETRLRTALVKSQYAQLQAGERALLIVIAGIDGAGKGATVNLLNEWMDPRHILTQGFGAPDELERQYPPLWRYWNALPAKGRTAIVFGSWYAPLLFEGARKRPDTDRLDALAASIRRFEDQLSANGVQILKLWFHLSPEAQKTRSKRLLASPETAWQVLPEDLLVQKHFDRLRESGHHAISRTDRPHAPWVVIPSADDNMRAVSAARAVLHALRRGAVRVPAPSPTPADAGARRSGRRDVLGKLDYRGSIDKDDYEDRLGVLQGRLARALRDPAFRQRALVLAFEGQDAAGKGGAIRRVTQALDARRYEITPVSAPSPHELLRPYLWRFWRRVPRQGRVAIFDRSWYGRVLVERVEELTPAAAWKRAYGEINDFESQLVGHGAIVLKFWLAISREEQLKRFREREKSPYKTFKITQDDWRNRRKWPAYLGAANEMIARTDTLAAPWRIVATDDKRLARLQVLEHIVERVEKALGRE</sequence>
<feature type="domain" description="Polyphosphate kinase-2-related" evidence="1">
    <location>
        <begin position="268"/>
        <end position="490"/>
    </location>
</feature>
<dbReference type="EMBL" id="NEVM01000005">
    <property type="protein sequence ID" value="OZI31984.1"/>
    <property type="molecule type" value="Genomic_DNA"/>
</dbReference>
<evidence type="ECO:0000313" key="2">
    <source>
        <dbReference type="EMBL" id="OZI31984.1"/>
    </source>
</evidence>
<comment type="caution">
    <text evidence="2">The sequence shown here is derived from an EMBL/GenBank/DDBJ whole genome shotgun (WGS) entry which is preliminary data.</text>
</comment>
<evidence type="ECO:0000313" key="3">
    <source>
        <dbReference type="Proteomes" id="UP000216020"/>
    </source>
</evidence>
<dbReference type="NCBIfam" id="TIGR03708">
    <property type="entry name" value="poly_P_AMP_trns"/>
    <property type="match status" value="1"/>
</dbReference>
<dbReference type="SUPFAM" id="SSF52540">
    <property type="entry name" value="P-loop containing nucleoside triphosphate hydrolases"/>
    <property type="match status" value="2"/>
</dbReference>
<dbReference type="InterPro" id="IPR027417">
    <property type="entry name" value="P-loop_NTPase"/>
</dbReference>
<organism evidence="2 3">
    <name type="scientific">Bordetella genomosp. 10</name>
    <dbReference type="NCBI Taxonomy" id="1416804"/>
    <lineage>
        <taxon>Bacteria</taxon>
        <taxon>Pseudomonadati</taxon>
        <taxon>Pseudomonadota</taxon>
        <taxon>Betaproteobacteria</taxon>
        <taxon>Burkholderiales</taxon>
        <taxon>Alcaligenaceae</taxon>
        <taxon>Bordetella</taxon>
    </lineage>
</organism>
<dbReference type="GO" id="GO:0043751">
    <property type="term" value="F:polyphosphate:AMP phosphotransferase activity"/>
    <property type="evidence" value="ECO:0007669"/>
    <property type="project" value="InterPro"/>
</dbReference>
<dbReference type="InterPro" id="IPR022488">
    <property type="entry name" value="PPK2-related"/>
</dbReference>
<dbReference type="PANTHER" id="PTHR34383">
    <property type="entry name" value="POLYPHOSPHATE:AMP PHOSPHOTRANSFERASE-RELATED"/>
    <property type="match status" value="1"/>
</dbReference>